<protein>
    <recommendedName>
        <fullName evidence="3">DUF559 domain-containing protein</fullName>
    </recommendedName>
</protein>
<evidence type="ECO:0008006" key="3">
    <source>
        <dbReference type="Google" id="ProtNLM"/>
    </source>
</evidence>
<evidence type="ECO:0000313" key="2">
    <source>
        <dbReference type="Proteomes" id="UP000295418"/>
    </source>
</evidence>
<gene>
    <name evidence="1" type="ORF">E0485_12625</name>
</gene>
<name>A0A4V6P6B4_9BACL</name>
<accession>A0A4V6P6B4</accession>
<organism evidence="1 2">
    <name type="scientific">Paenibacillus albiflavus</name>
    <dbReference type="NCBI Taxonomy" id="2545760"/>
    <lineage>
        <taxon>Bacteria</taxon>
        <taxon>Bacillati</taxon>
        <taxon>Bacillota</taxon>
        <taxon>Bacilli</taxon>
        <taxon>Bacillales</taxon>
        <taxon>Paenibacillaceae</taxon>
        <taxon>Paenibacillus</taxon>
    </lineage>
</organism>
<keyword evidence="2" id="KW-1185">Reference proteome</keyword>
<sequence length="224" mass="26214">MRAELANYVHMFEEKAQRLGLHRNKLGKSEMNFLEKVWGPAFDYEFDGLEAEYPLKDFKGGDRYADFVYMKNGIKLLIEIDGFTTHARDISPGDFSDHLTRQNDFMLQGWMILRFSAYQVDKQPMLCQRQIVQAIGHWWSLLNKRTGVTLDGQLWSNRKQLLTQLAYQYNGFLRSSDIARSFNIPTRTARNWITHFVNEGLLTPERPNRKITGYWLSGYVDCGK</sequence>
<reference evidence="1 2" key="1">
    <citation type="submission" date="2019-03" db="EMBL/GenBank/DDBJ databases">
        <authorList>
            <person name="Kim M.K.M."/>
        </authorList>
    </citation>
    <scope>NUCLEOTIDE SEQUENCE [LARGE SCALE GENOMIC DNA]</scope>
    <source>
        <strain evidence="1 2">18JY21-1</strain>
    </source>
</reference>
<comment type="caution">
    <text evidence="1">The sequence shown here is derived from an EMBL/GenBank/DDBJ whole genome shotgun (WGS) entry which is preliminary data.</text>
</comment>
<evidence type="ECO:0000313" key="1">
    <source>
        <dbReference type="EMBL" id="TCZ76822.1"/>
    </source>
</evidence>
<proteinExistence type="predicted"/>
<dbReference type="Proteomes" id="UP000295418">
    <property type="component" value="Unassembled WGS sequence"/>
</dbReference>
<dbReference type="OrthoDB" id="2594539at2"/>
<dbReference type="RefSeq" id="WP_132418410.1">
    <property type="nucleotide sequence ID" value="NZ_SKFG01000011.1"/>
</dbReference>
<dbReference type="EMBL" id="SKFG01000011">
    <property type="protein sequence ID" value="TCZ76822.1"/>
    <property type="molecule type" value="Genomic_DNA"/>
</dbReference>
<dbReference type="AlphaFoldDB" id="A0A4V6P6B4"/>